<keyword evidence="3" id="KW-1185">Reference proteome</keyword>
<evidence type="ECO:0000313" key="2">
    <source>
        <dbReference type="EMBL" id="TYC13560.1"/>
    </source>
</evidence>
<dbReference type="EMBL" id="VSKN01000007">
    <property type="protein sequence ID" value="TYC13560.1"/>
    <property type="molecule type" value="Genomic_DNA"/>
</dbReference>
<feature type="transmembrane region" description="Helical" evidence="1">
    <location>
        <begin position="7"/>
        <end position="27"/>
    </location>
</feature>
<keyword evidence="1" id="KW-0812">Transmembrane</keyword>
<accession>A0ABY3MBA2</accession>
<protein>
    <submittedName>
        <fullName evidence="2">DUF4160 domain-containing protein</fullName>
    </submittedName>
</protein>
<comment type="caution">
    <text evidence="2">The sequence shown here is derived from an EMBL/GenBank/DDBJ whole genome shotgun (WGS) entry which is preliminary data.</text>
</comment>
<name>A0ABY3MBA2_9FLAO</name>
<feature type="transmembrane region" description="Helical" evidence="1">
    <location>
        <begin position="59"/>
        <end position="77"/>
    </location>
</feature>
<dbReference type="InterPro" id="IPR025427">
    <property type="entry name" value="DUF4160"/>
</dbReference>
<gene>
    <name evidence="2" type="ORF">ES677_07445</name>
</gene>
<evidence type="ECO:0000256" key="1">
    <source>
        <dbReference type="SAM" id="Phobius"/>
    </source>
</evidence>
<keyword evidence="1" id="KW-0472">Membrane</keyword>
<dbReference type="Pfam" id="PF13711">
    <property type="entry name" value="DUF4160"/>
    <property type="match status" value="1"/>
</dbReference>
<organism evidence="2 3">
    <name type="scientific">Bizionia gelidisalsuginis</name>
    <dbReference type="NCBI Taxonomy" id="291188"/>
    <lineage>
        <taxon>Bacteria</taxon>
        <taxon>Pseudomonadati</taxon>
        <taxon>Bacteroidota</taxon>
        <taxon>Flavobacteriia</taxon>
        <taxon>Flavobacteriales</taxon>
        <taxon>Flavobacteriaceae</taxon>
        <taxon>Bizionia</taxon>
    </lineage>
</organism>
<dbReference type="Proteomes" id="UP000323621">
    <property type="component" value="Unassembled WGS sequence"/>
</dbReference>
<reference evidence="2 3" key="1">
    <citation type="submission" date="2019-08" db="EMBL/GenBank/DDBJ databases">
        <title>Genomes of Antarctic Bizionia species.</title>
        <authorList>
            <person name="Bowman J.P."/>
        </authorList>
    </citation>
    <scope>NUCLEOTIDE SEQUENCE [LARGE SCALE GENOMIC DNA]</scope>
    <source>
        <strain evidence="2 3">IC164</strain>
    </source>
</reference>
<evidence type="ECO:0000313" key="3">
    <source>
        <dbReference type="Proteomes" id="UP000323621"/>
    </source>
</evidence>
<sequence length="224" mass="26402">MRTLLKKFTYIIFLTIFIIGIPISYFISINTLVSLKYETEIGECISNVSGIDLCLQYDIFIGLTYFFALLLLLFVIFPKKIIKKEKTIKLIDLNCSFDELKFTFEKGLTVEDHKDGIRYLGLEKIKEWKSKFGYIFNIYSNDHFIDNEPHFHFDNKEKSVSCKMSFDGNIFESNEKNEIDRKVLKELKYFLSMERTQETIISKWNNKNPKLKYKRKTAGNRVGG</sequence>
<keyword evidence="1" id="KW-1133">Transmembrane helix</keyword>
<proteinExistence type="predicted"/>